<gene>
    <name evidence="2" type="ORF">FC37_GL000425</name>
</gene>
<keyword evidence="1" id="KW-0472">Membrane</keyword>
<evidence type="ECO:0000313" key="3">
    <source>
        <dbReference type="Proteomes" id="UP000051311"/>
    </source>
</evidence>
<dbReference type="PATRIC" id="fig|1423748.3.peg.451"/>
<dbReference type="AlphaFoldDB" id="A0A0R1NHH3"/>
<keyword evidence="1" id="KW-1133">Transmembrane helix</keyword>
<reference evidence="2 3" key="1">
    <citation type="journal article" date="2015" name="Genome Announc.">
        <title>Expanding the biotechnology potential of lactobacilli through comparative genomics of 213 strains and associated genera.</title>
        <authorList>
            <person name="Sun Z."/>
            <person name="Harris H.M."/>
            <person name="McCann A."/>
            <person name="Guo C."/>
            <person name="Argimon S."/>
            <person name="Zhang W."/>
            <person name="Yang X."/>
            <person name="Jeffery I.B."/>
            <person name="Cooney J.C."/>
            <person name="Kagawa T.F."/>
            <person name="Liu W."/>
            <person name="Song Y."/>
            <person name="Salvetti E."/>
            <person name="Wrobel A."/>
            <person name="Rasinkangas P."/>
            <person name="Parkhill J."/>
            <person name="Rea M.C."/>
            <person name="O'Sullivan O."/>
            <person name="Ritari J."/>
            <person name="Douillard F.P."/>
            <person name="Paul Ross R."/>
            <person name="Yang R."/>
            <person name="Briner A.E."/>
            <person name="Felis G.E."/>
            <person name="de Vos W.M."/>
            <person name="Barrangou R."/>
            <person name="Klaenhammer T.R."/>
            <person name="Caufield P.W."/>
            <person name="Cui Y."/>
            <person name="Zhang H."/>
            <person name="O'Toole P.W."/>
        </authorList>
    </citation>
    <scope>NUCLEOTIDE SEQUENCE [LARGE SCALE GENOMIC DNA]</scope>
    <source>
        <strain evidence="2 3">DSM 10532</strain>
    </source>
</reference>
<comment type="caution">
    <text evidence="2">The sequence shown here is derived from an EMBL/GenBank/DDBJ whole genome shotgun (WGS) entry which is preliminary data.</text>
</comment>
<name>A0A0R1NHH3_9LACO</name>
<evidence type="ECO:0000313" key="2">
    <source>
        <dbReference type="EMBL" id="KRL19743.1"/>
    </source>
</evidence>
<organism evidence="2 3">
    <name type="scientific">Lactobacillus gallinarum DSM 10532 = JCM 2011</name>
    <dbReference type="NCBI Taxonomy" id="1423748"/>
    <lineage>
        <taxon>Bacteria</taxon>
        <taxon>Bacillati</taxon>
        <taxon>Bacillota</taxon>
        <taxon>Bacilli</taxon>
        <taxon>Lactobacillales</taxon>
        <taxon>Lactobacillaceae</taxon>
        <taxon>Lactobacillus</taxon>
    </lineage>
</organism>
<feature type="transmembrane region" description="Helical" evidence="1">
    <location>
        <begin position="60"/>
        <end position="82"/>
    </location>
</feature>
<dbReference type="GeneID" id="78204139"/>
<dbReference type="RefSeq" id="WP_025005895.1">
    <property type="nucleotide sequence ID" value="NZ_AZEL01000079.1"/>
</dbReference>
<dbReference type="Proteomes" id="UP000051311">
    <property type="component" value="Unassembled WGS sequence"/>
</dbReference>
<sequence>MKNKVFKLLNIVSWIGEIYFVLMAIFYLIFLVAAVITPGTQGWIRQMMITPFFKVSNGPSAWMVIAVALIADIVMIVIVHYLQKMIVNLNQEKYFEQDNLQLLQRLLATVGIYTILNWVNVLLICVTGEFAKADQLSSEWVASSWNALIFLAIIYIIYLVFKSGLKLQQESDTFI</sequence>
<evidence type="ECO:0008006" key="4">
    <source>
        <dbReference type="Google" id="ProtNLM"/>
    </source>
</evidence>
<feature type="transmembrane region" description="Helical" evidence="1">
    <location>
        <begin position="144"/>
        <end position="161"/>
    </location>
</feature>
<accession>A0A0R1NHH3</accession>
<protein>
    <recommendedName>
        <fullName evidence="4">DUF2975 domain-containing protein</fullName>
    </recommendedName>
</protein>
<dbReference type="EMBL" id="AZEL01000079">
    <property type="protein sequence ID" value="KRL19743.1"/>
    <property type="molecule type" value="Genomic_DNA"/>
</dbReference>
<evidence type="ECO:0000256" key="1">
    <source>
        <dbReference type="SAM" id="Phobius"/>
    </source>
</evidence>
<feature type="transmembrane region" description="Helical" evidence="1">
    <location>
        <begin position="12"/>
        <end position="40"/>
    </location>
</feature>
<proteinExistence type="predicted"/>
<dbReference type="STRING" id="1423748.FC37_GL000425"/>
<keyword evidence="1" id="KW-0812">Transmembrane</keyword>
<feature type="transmembrane region" description="Helical" evidence="1">
    <location>
        <begin position="102"/>
        <end position="124"/>
    </location>
</feature>